<dbReference type="SUPFAM" id="SSF102588">
    <property type="entry name" value="LmbE-like"/>
    <property type="match status" value="1"/>
</dbReference>
<dbReference type="NCBIfam" id="TIGR04001">
    <property type="entry name" value="thiol_BshB1"/>
    <property type="match status" value="1"/>
</dbReference>
<dbReference type="EMBL" id="CP028923">
    <property type="protein sequence ID" value="QCK15011.1"/>
    <property type="molecule type" value="Genomic_DNA"/>
</dbReference>
<dbReference type="Proteomes" id="UP000298616">
    <property type="component" value="Chromosome"/>
</dbReference>
<dbReference type="InterPro" id="IPR023842">
    <property type="entry name" value="Bacillithiol_biosynth_BshB1"/>
</dbReference>
<gene>
    <name evidence="1" type="primary">bshB1</name>
    <name evidence="1" type="ORF">DCC35_09770</name>
</gene>
<reference evidence="1 2" key="1">
    <citation type="submission" date="2018-04" db="EMBL/GenBank/DDBJ databases">
        <title>Complete genome uncultured novel isolate.</title>
        <authorList>
            <person name="Merlino G."/>
        </authorList>
    </citation>
    <scope>NUCLEOTIDE SEQUENCE [LARGE SCALE GENOMIC DNA]</scope>
    <source>
        <strain evidence="2">R1DC9</strain>
    </source>
</reference>
<dbReference type="GO" id="GO:0019213">
    <property type="term" value="F:deacetylase activity"/>
    <property type="evidence" value="ECO:0007669"/>
    <property type="project" value="InterPro"/>
</dbReference>
<dbReference type="Gene3D" id="3.40.50.10320">
    <property type="entry name" value="LmbE-like"/>
    <property type="match status" value="1"/>
</dbReference>
<evidence type="ECO:0000313" key="1">
    <source>
        <dbReference type="EMBL" id="QCK15011.1"/>
    </source>
</evidence>
<sequence length="243" mass="27232">MKIDILAIAAHPDDVELSCAGTLLKHKSLGQKVGVIDLTRGELGTRGTDKTRAEEAAASSAILDLDVRECIDLPDGFFANTPEFQKKVIKVIRKFQPRVILTNAVRDRHPDHGRAAELVRDSAFLSGLIKIETFDDKGLSQEAWRPEKVYHFIQNDFIQPDFIVDVSEFWDKKMESVKAFKTQFFTGDQSTNPDEPETFISKPGFIEFLEARAREFGHKVGVKYGEGFTTNSSLGIKDLDSLI</sequence>
<protein>
    <submittedName>
        <fullName evidence="1">Bacillithiol biosynthesis deacetylase BshB1</fullName>
    </submittedName>
</protein>
<dbReference type="AlphaFoldDB" id="A0A4D7JHD0"/>
<dbReference type="InterPro" id="IPR003737">
    <property type="entry name" value="GlcNAc_PI_deacetylase-related"/>
</dbReference>
<dbReference type="Pfam" id="PF02585">
    <property type="entry name" value="PIG-L"/>
    <property type="match status" value="1"/>
</dbReference>
<dbReference type="GO" id="GO:0071793">
    <property type="term" value="P:bacillithiol biosynthetic process"/>
    <property type="evidence" value="ECO:0007669"/>
    <property type="project" value="InterPro"/>
</dbReference>
<keyword evidence="2" id="KW-1185">Reference proteome</keyword>
<proteinExistence type="predicted"/>
<evidence type="ECO:0000313" key="2">
    <source>
        <dbReference type="Proteomes" id="UP000298616"/>
    </source>
</evidence>
<dbReference type="PANTHER" id="PTHR12993:SF30">
    <property type="entry name" value="N-ACETYL-ALPHA-D-GLUCOSAMINYL L-MALATE DEACETYLASE 1"/>
    <property type="match status" value="1"/>
</dbReference>
<dbReference type="InterPro" id="IPR024078">
    <property type="entry name" value="LmbE-like_dom_sf"/>
</dbReference>
<dbReference type="RefSeq" id="WP_137090597.1">
    <property type="nucleotide sequence ID" value="NZ_CP028923.1"/>
</dbReference>
<dbReference type="KEGG" id="fpf:DCC35_09770"/>
<accession>A0A4D7JHD0</accession>
<organism evidence="1 2">
    <name type="scientific">Mangrovivirga cuniculi</name>
    <dbReference type="NCBI Taxonomy" id="2715131"/>
    <lineage>
        <taxon>Bacteria</taxon>
        <taxon>Pseudomonadati</taxon>
        <taxon>Bacteroidota</taxon>
        <taxon>Cytophagia</taxon>
        <taxon>Cytophagales</taxon>
        <taxon>Mangrovivirgaceae</taxon>
        <taxon>Mangrovivirga</taxon>
    </lineage>
</organism>
<dbReference type="OrthoDB" id="9778719at2"/>
<dbReference type="PANTHER" id="PTHR12993">
    <property type="entry name" value="N-ACETYLGLUCOSAMINYL-PHOSPHATIDYLINOSITOL DE-N-ACETYLASE-RELATED"/>
    <property type="match status" value="1"/>
</dbReference>
<dbReference type="GO" id="GO:0016811">
    <property type="term" value="F:hydrolase activity, acting on carbon-nitrogen (but not peptide) bonds, in linear amides"/>
    <property type="evidence" value="ECO:0007669"/>
    <property type="project" value="TreeGrafter"/>
</dbReference>
<name>A0A4D7JHD0_9BACT</name>